<dbReference type="SUPFAM" id="SSF57802">
    <property type="entry name" value="Rubredoxin-like"/>
    <property type="match status" value="1"/>
</dbReference>
<dbReference type="InterPro" id="IPR050526">
    <property type="entry name" value="Rubredoxin_ET"/>
</dbReference>
<dbReference type="PROSITE" id="PS50903">
    <property type="entry name" value="RUBREDOXIN_LIKE"/>
    <property type="match status" value="1"/>
</dbReference>
<keyword evidence="8" id="KW-1185">Reference proteome</keyword>
<dbReference type="GO" id="GO:0009055">
    <property type="term" value="F:electron transfer activity"/>
    <property type="evidence" value="ECO:0007669"/>
    <property type="project" value="TreeGrafter"/>
</dbReference>
<dbReference type="EMBL" id="JAOTIF010000015">
    <property type="protein sequence ID" value="MCU7550774.1"/>
    <property type="molecule type" value="Genomic_DNA"/>
</dbReference>
<dbReference type="GO" id="GO:0043448">
    <property type="term" value="P:alkane catabolic process"/>
    <property type="evidence" value="ECO:0007669"/>
    <property type="project" value="TreeGrafter"/>
</dbReference>
<dbReference type="InterPro" id="IPR024934">
    <property type="entry name" value="Rubredoxin-like_dom"/>
</dbReference>
<gene>
    <name evidence="7" type="ORF">OCK74_16770</name>
</gene>
<proteinExistence type="predicted"/>
<reference evidence="7" key="1">
    <citation type="submission" date="2022-09" db="EMBL/GenBank/DDBJ databases">
        <authorList>
            <person name="Yuan C."/>
            <person name="Ke Z."/>
        </authorList>
    </citation>
    <scope>NUCLEOTIDE SEQUENCE</scope>
    <source>
        <strain evidence="7">LB-8</strain>
    </source>
</reference>
<comment type="caution">
    <text evidence="7">The sequence shown here is derived from an EMBL/GenBank/DDBJ whole genome shotgun (WGS) entry which is preliminary data.</text>
</comment>
<evidence type="ECO:0000256" key="5">
    <source>
        <dbReference type="ARBA" id="ARBA00023004"/>
    </source>
</evidence>
<evidence type="ECO:0000256" key="1">
    <source>
        <dbReference type="ARBA" id="ARBA00001965"/>
    </source>
</evidence>
<dbReference type="GO" id="GO:0005506">
    <property type="term" value="F:iron ion binding"/>
    <property type="evidence" value="ECO:0007669"/>
    <property type="project" value="InterPro"/>
</dbReference>
<dbReference type="Gene3D" id="2.20.28.10">
    <property type="match status" value="1"/>
</dbReference>
<reference evidence="7" key="2">
    <citation type="submission" date="2023-04" db="EMBL/GenBank/DDBJ databases">
        <title>Paracnuella aquatica gen. nov., sp. nov., a member of the family Chitinophagaceae isolated from a hot spring.</title>
        <authorList>
            <person name="Wang C."/>
        </authorList>
    </citation>
    <scope>NUCLEOTIDE SEQUENCE</scope>
    <source>
        <strain evidence="7">LB-8</strain>
    </source>
</reference>
<dbReference type="CDD" id="cd00730">
    <property type="entry name" value="rubredoxin"/>
    <property type="match status" value="1"/>
</dbReference>
<accession>A0A9X2XWN0</accession>
<evidence type="ECO:0000256" key="3">
    <source>
        <dbReference type="ARBA" id="ARBA00022723"/>
    </source>
</evidence>
<dbReference type="InterPro" id="IPR024935">
    <property type="entry name" value="Rubredoxin_dom"/>
</dbReference>
<keyword evidence="3" id="KW-0479">Metal-binding</keyword>
<evidence type="ECO:0000313" key="8">
    <source>
        <dbReference type="Proteomes" id="UP001155483"/>
    </source>
</evidence>
<evidence type="ECO:0000313" key="7">
    <source>
        <dbReference type="EMBL" id="MCU7550774.1"/>
    </source>
</evidence>
<dbReference type="Proteomes" id="UP001155483">
    <property type="component" value="Unassembled WGS sequence"/>
</dbReference>
<evidence type="ECO:0000259" key="6">
    <source>
        <dbReference type="PROSITE" id="PS50903"/>
    </source>
</evidence>
<sequence>MFQKTYKTVKVNLAGGIVSAGDLLSIITAAEKARIEDVQFGTRQQMFLKVKVEKLAQLEEDLKLANIFFETEGDEFPNIVSSYVTEGVFQSAIWVSEGVYRDVLDHFDFHPRLRINLSDSGQTFIPFFTGHLNFVSSEKNNYWYLYVRFPKTSQVYAWNDLVYTGDIPRLCKIIEEIILGNKELFYGIENISAGDLYRVVAEKVSFVSQPVEQPLKLPQFALPYYEGFNQYNNKTWLGIYRRDELYSIAFLKDICAICKETKIGQIYTTPWKSLIIKGIEVHQRKLWDYVLGKYRINVRHASNELGWQVEDLNEDALNLKHHLIRHFDKDDVRTYGLCFAIKTQPNTSLFGSVIIKKLPNESRNQRRALDRYDILYTRDFNPNSKEYILFRKEVPKEFLDTYLISLCKYYYELNSEQDLIPHEAYQENNPGSGNESPIKLVHQCRDCLTIYDEAYGDLTNGIESGLPFKDLPDSYECPTCGAGKENFQTIEQPSLV</sequence>
<organism evidence="7 8">
    <name type="scientific">Paraflavisolibacter caeni</name>
    <dbReference type="NCBI Taxonomy" id="2982496"/>
    <lineage>
        <taxon>Bacteria</taxon>
        <taxon>Pseudomonadati</taxon>
        <taxon>Bacteroidota</taxon>
        <taxon>Chitinophagia</taxon>
        <taxon>Chitinophagales</taxon>
        <taxon>Chitinophagaceae</taxon>
        <taxon>Paraflavisolibacter</taxon>
    </lineage>
</organism>
<comment type="cofactor">
    <cofactor evidence="1">
        <name>Fe(3+)</name>
        <dbReference type="ChEBI" id="CHEBI:29034"/>
    </cofactor>
</comment>
<keyword evidence="2" id="KW-0813">Transport</keyword>
<dbReference type="PANTHER" id="PTHR47627">
    <property type="entry name" value="RUBREDOXIN"/>
    <property type="match status" value="1"/>
</dbReference>
<dbReference type="AlphaFoldDB" id="A0A9X2XWN0"/>
<evidence type="ECO:0000256" key="2">
    <source>
        <dbReference type="ARBA" id="ARBA00022448"/>
    </source>
</evidence>
<keyword evidence="4" id="KW-0249">Electron transport</keyword>
<dbReference type="PRINTS" id="PR00163">
    <property type="entry name" value="RUBREDOXIN"/>
</dbReference>
<feature type="domain" description="Rubredoxin-like" evidence="6">
    <location>
        <begin position="439"/>
        <end position="490"/>
    </location>
</feature>
<name>A0A9X2XWN0_9BACT</name>
<dbReference type="RefSeq" id="WP_341483203.1">
    <property type="nucleotide sequence ID" value="NZ_JAOTIF010000015.1"/>
</dbReference>
<evidence type="ECO:0000256" key="4">
    <source>
        <dbReference type="ARBA" id="ARBA00022982"/>
    </source>
</evidence>
<protein>
    <submittedName>
        <fullName evidence="7">Rubredoxin</fullName>
    </submittedName>
</protein>
<dbReference type="Pfam" id="PF00301">
    <property type="entry name" value="Rubredoxin"/>
    <property type="match status" value="1"/>
</dbReference>
<dbReference type="PANTHER" id="PTHR47627:SF1">
    <property type="entry name" value="RUBREDOXIN-1-RELATED"/>
    <property type="match status" value="1"/>
</dbReference>
<keyword evidence="5" id="KW-0408">Iron</keyword>